<name>A0A8R2LZW2_BOMMO</name>
<feature type="signal peptide" evidence="5">
    <location>
        <begin position="1"/>
        <end position="22"/>
    </location>
</feature>
<dbReference type="InterPro" id="IPR022353">
    <property type="entry name" value="Insulin_CS"/>
</dbReference>
<evidence type="ECO:0000313" key="7">
    <source>
        <dbReference type="EnsemblMetazoa" id="XP_037870063.1"/>
    </source>
</evidence>
<evidence type="ECO:0000256" key="5">
    <source>
        <dbReference type="SAM" id="SignalP"/>
    </source>
</evidence>
<dbReference type="AlphaFoldDB" id="A0A8R2LZW2"/>
<sequence length="104" mass="11821">MLLTAKLYFVLYVLLLLRESKGDALTMNTRIRDMCSRALSNLIFDICTGTLPVTDLPPESLSKVRAKRASLFSAKQRSRRQVADECCLRSCTVSQLVEYCPETW</sequence>
<organism evidence="7 8">
    <name type="scientific">Bombyx mori</name>
    <name type="common">Silk moth</name>
    <dbReference type="NCBI Taxonomy" id="7091"/>
    <lineage>
        <taxon>Eukaryota</taxon>
        <taxon>Metazoa</taxon>
        <taxon>Ecdysozoa</taxon>
        <taxon>Arthropoda</taxon>
        <taxon>Hexapoda</taxon>
        <taxon>Insecta</taxon>
        <taxon>Pterygota</taxon>
        <taxon>Neoptera</taxon>
        <taxon>Endopterygota</taxon>
        <taxon>Lepidoptera</taxon>
        <taxon>Glossata</taxon>
        <taxon>Ditrysia</taxon>
        <taxon>Bombycoidea</taxon>
        <taxon>Bombycidae</taxon>
        <taxon>Bombycinae</taxon>
        <taxon>Bombyx</taxon>
    </lineage>
</organism>
<reference evidence="8" key="1">
    <citation type="journal article" date="2008" name="Insect Biochem. Mol. Biol.">
        <title>The genome of a lepidopteran model insect, the silkworm Bombyx mori.</title>
        <authorList>
            <consortium name="International Silkworm Genome Consortium"/>
        </authorList>
    </citation>
    <scope>NUCLEOTIDE SEQUENCE [LARGE SCALE GENOMIC DNA]</scope>
    <source>
        <strain evidence="8">p50T</strain>
    </source>
</reference>
<dbReference type="SMART" id="SM00078">
    <property type="entry name" value="IlGF"/>
    <property type="match status" value="1"/>
</dbReference>
<dbReference type="InterPro" id="IPR016179">
    <property type="entry name" value="Insulin-like"/>
</dbReference>
<evidence type="ECO:0000313" key="8">
    <source>
        <dbReference type="Proteomes" id="UP000005204"/>
    </source>
</evidence>
<comment type="subcellular location">
    <subcellularLocation>
        <location evidence="4">Secreted</location>
    </subcellularLocation>
</comment>
<dbReference type="SUPFAM" id="SSF56994">
    <property type="entry name" value="Insulin-like"/>
    <property type="match status" value="1"/>
</dbReference>
<evidence type="ECO:0000256" key="4">
    <source>
        <dbReference type="RuleBase" id="RU000406"/>
    </source>
</evidence>
<protein>
    <recommendedName>
        <fullName evidence="6">Insulin-like domain-containing protein</fullName>
    </recommendedName>
</protein>
<comment type="similarity">
    <text evidence="1 4">Belongs to the insulin family.</text>
</comment>
<dbReference type="PROSITE" id="PS00262">
    <property type="entry name" value="INSULIN"/>
    <property type="match status" value="1"/>
</dbReference>
<feature type="domain" description="Insulin-like" evidence="6">
    <location>
        <begin position="32"/>
        <end position="100"/>
    </location>
</feature>
<dbReference type="CDD" id="cd04366">
    <property type="entry name" value="IlGF_insulin_bombyxin_like"/>
    <property type="match status" value="1"/>
</dbReference>
<dbReference type="Pfam" id="PF00049">
    <property type="entry name" value="Insulin"/>
    <property type="match status" value="1"/>
</dbReference>
<dbReference type="InterPro" id="IPR036438">
    <property type="entry name" value="Insulin-like_sf"/>
</dbReference>
<dbReference type="Proteomes" id="UP000005204">
    <property type="component" value="Unassembled WGS sequence"/>
</dbReference>
<evidence type="ECO:0000256" key="1">
    <source>
        <dbReference type="ARBA" id="ARBA00009034"/>
    </source>
</evidence>
<dbReference type="GO" id="GO:0005179">
    <property type="term" value="F:hormone activity"/>
    <property type="evidence" value="ECO:0007669"/>
    <property type="project" value="InterPro"/>
</dbReference>
<evidence type="ECO:0000256" key="3">
    <source>
        <dbReference type="ARBA" id="ARBA00022729"/>
    </source>
</evidence>
<dbReference type="EnsemblMetazoa" id="XM_038014135.1">
    <property type="protein sequence ID" value="XP_037870063.1"/>
    <property type="gene ID" value="LOC119629154"/>
</dbReference>
<keyword evidence="8" id="KW-1185">Reference proteome</keyword>
<feature type="chain" id="PRO_5035886678" description="Insulin-like domain-containing protein" evidence="5">
    <location>
        <begin position="23"/>
        <end position="104"/>
    </location>
</feature>
<keyword evidence="3 5" id="KW-0732">Signal</keyword>
<dbReference type="Gene3D" id="1.10.100.10">
    <property type="entry name" value="Insulin-like"/>
    <property type="match status" value="1"/>
</dbReference>
<dbReference type="GO" id="GO:0005576">
    <property type="term" value="C:extracellular region"/>
    <property type="evidence" value="ECO:0007669"/>
    <property type="project" value="UniProtKB-SubCell"/>
</dbReference>
<reference evidence="7" key="2">
    <citation type="submission" date="2022-06" db="UniProtKB">
        <authorList>
            <consortium name="EnsemblMetazoa"/>
        </authorList>
    </citation>
    <scope>IDENTIFICATION</scope>
    <source>
        <strain evidence="7">p50T (Dazao)</strain>
    </source>
</reference>
<proteinExistence type="inferred from homology"/>
<evidence type="ECO:0000259" key="6">
    <source>
        <dbReference type="SMART" id="SM00078"/>
    </source>
</evidence>
<keyword evidence="4" id="KW-0964">Secreted</keyword>
<accession>A0A8R2LZW2</accession>
<keyword evidence="2" id="KW-0165">Cleavage on pair of basic residues</keyword>
<evidence type="ECO:0000256" key="2">
    <source>
        <dbReference type="ARBA" id="ARBA00022685"/>
    </source>
</evidence>